<feature type="domain" description="Glycosyl transferase 48" evidence="2">
    <location>
        <begin position="1"/>
        <end position="93"/>
    </location>
</feature>
<dbReference type="Proteomes" id="UP000250043">
    <property type="component" value="Unassembled WGS sequence"/>
</dbReference>
<organism evidence="3 4">
    <name type="scientific">Obba rivulosa</name>
    <dbReference type="NCBI Taxonomy" id="1052685"/>
    <lineage>
        <taxon>Eukaryota</taxon>
        <taxon>Fungi</taxon>
        <taxon>Dikarya</taxon>
        <taxon>Basidiomycota</taxon>
        <taxon>Agaricomycotina</taxon>
        <taxon>Agaricomycetes</taxon>
        <taxon>Polyporales</taxon>
        <taxon>Gelatoporiaceae</taxon>
        <taxon>Obba</taxon>
    </lineage>
</organism>
<keyword evidence="1" id="KW-0812">Transmembrane</keyword>
<feature type="non-terminal residue" evidence="3">
    <location>
        <position position="93"/>
    </location>
</feature>
<sequence>EYYYLGTQLPIDIFLTFYYGHPGFHMLVILPIQVFVVTMVFIRSLQGQLPICQYNSAGQHISPSGCYNLSPVFSWINRCIVSIFLVFLIAYLP</sequence>
<feature type="non-terminal residue" evidence="3">
    <location>
        <position position="1"/>
    </location>
</feature>
<keyword evidence="1" id="KW-0472">Membrane</keyword>
<accession>A0A8E2AFJ3</accession>
<gene>
    <name evidence="3" type="ORF">OBBRIDRAFT_702535</name>
</gene>
<proteinExistence type="predicted"/>
<keyword evidence="3" id="KW-0808">Transferase</keyword>
<protein>
    <submittedName>
        <fullName evidence="3">Glycosyl transferase</fullName>
    </submittedName>
</protein>
<name>A0A8E2AFJ3_9APHY</name>
<evidence type="ECO:0000313" key="4">
    <source>
        <dbReference type="Proteomes" id="UP000250043"/>
    </source>
</evidence>
<feature type="transmembrane region" description="Helical" evidence="1">
    <location>
        <begin position="24"/>
        <end position="45"/>
    </location>
</feature>
<keyword evidence="4" id="KW-1185">Reference proteome</keyword>
<keyword evidence="1" id="KW-1133">Transmembrane helix</keyword>
<dbReference type="AlphaFoldDB" id="A0A8E2AFJ3"/>
<evidence type="ECO:0000256" key="1">
    <source>
        <dbReference type="SAM" id="Phobius"/>
    </source>
</evidence>
<feature type="transmembrane region" description="Helical" evidence="1">
    <location>
        <begin position="66"/>
        <end position="92"/>
    </location>
</feature>
<dbReference type="GO" id="GO:0016020">
    <property type="term" value="C:membrane"/>
    <property type="evidence" value="ECO:0007669"/>
    <property type="project" value="InterPro"/>
</dbReference>
<dbReference type="GO" id="GO:0003843">
    <property type="term" value="F:1,3-beta-D-glucan synthase activity"/>
    <property type="evidence" value="ECO:0007669"/>
    <property type="project" value="InterPro"/>
</dbReference>
<dbReference type="OrthoDB" id="2825342at2759"/>
<evidence type="ECO:0000259" key="2">
    <source>
        <dbReference type="Pfam" id="PF02364"/>
    </source>
</evidence>
<reference evidence="3 4" key="1">
    <citation type="submission" date="2016-07" db="EMBL/GenBank/DDBJ databases">
        <title>Draft genome of the white-rot fungus Obba rivulosa 3A-2.</title>
        <authorList>
            <consortium name="DOE Joint Genome Institute"/>
            <person name="Miettinen O."/>
            <person name="Riley R."/>
            <person name="Acob R."/>
            <person name="Barry K."/>
            <person name="Cullen D."/>
            <person name="De Vries R."/>
            <person name="Hainaut M."/>
            <person name="Hatakka A."/>
            <person name="Henrissat B."/>
            <person name="Hilden K."/>
            <person name="Kuo R."/>
            <person name="Labutti K."/>
            <person name="Lipzen A."/>
            <person name="Makela M.R."/>
            <person name="Sandor L."/>
            <person name="Spatafora J.W."/>
            <person name="Grigoriev I.V."/>
            <person name="Hibbett D.S."/>
        </authorList>
    </citation>
    <scope>NUCLEOTIDE SEQUENCE [LARGE SCALE GENOMIC DNA]</scope>
    <source>
        <strain evidence="3 4">3A-2</strain>
    </source>
</reference>
<dbReference type="EMBL" id="KV723017">
    <property type="protein sequence ID" value="OCH83541.1"/>
    <property type="molecule type" value="Genomic_DNA"/>
</dbReference>
<dbReference type="GO" id="GO:0000148">
    <property type="term" value="C:1,3-beta-D-glucan synthase complex"/>
    <property type="evidence" value="ECO:0007669"/>
    <property type="project" value="InterPro"/>
</dbReference>
<dbReference type="InterPro" id="IPR003440">
    <property type="entry name" value="Glyco_trans_48_dom"/>
</dbReference>
<evidence type="ECO:0000313" key="3">
    <source>
        <dbReference type="EMBL" id="OCH83541.1"/>
    </source>
</evidence>
<dbReference type="GO" id="GO:0006075">
    <property type="term" value="P:(1-&gt;3)-beta-D-glucan biosynthetic process"/>
    <property type="evidence" value="ECO:0007669"/>
    <property type="project" value="InterPro"/>
</dbReference>
<dbReference type="Pfam" id="PF02364">
    <property type="entry name" value="Glucan_synthase"/>
    <property type="match status" value="1"/>
</dbReference>